<dbReference type="Gene3D" id="3.50.50.60">
    <property type="entry name" value="FAD/NAD(P)-binding domain"/>
    <property type="match status" value="1"/>
</dbReference>
<dbReference type="AlphaFoldDB" id="A0A1H0HDT8"/>
<evidence type="ECO:0000313" key="6">
    <source>
        <dbReference type="EMBL" id="SDO17335.1"/>
    </source>
</evidence>
<sequence length="379" mass="40734">MPVLDAEFAVVGLGAMGSHALWRLASRGKEVLGFEQFQPGHPFGSTHGKTRLFRTLCLEHPGLVPMARRSIDLWRELEAETDTSIVSLCGLLNMGATESGVIRGVQAAAAAHGQAVRRLTAAEIRKEFPQHGRVGDTDVAILDPIAGVARPEAAVLAATSAAAAAGARLFTQTGVIDVTVVDQGVRIRTAARDFLVAQAIVTPGPWLSHLMPGLPMLPTRTPLTWFTPSHDPGTFSVDRFPAFIRDLGEGNRIWGHGSDTDHDVKVGPEDDPHYSLVNPDLVDRSISTDDYALVSRLVSEFLPDLDPQPSGVAACMITRTPDHQFLLGRPYGDPRLLLGGGDSGHAFKHAPGLGEVLAQLACGEEPFTDIDFMDPNRFR</sequence>
<dbReference type="OrthoDB" id="9806257at2"/>
<keyword evidence="2" id="KW-0285">Flavoprotein</keyword>
<proteinExistence type="predicted"/>
<keyword evidence="4" id="KW-0560">Oxidoreductase</keyword>
<dbReference type="Proteomes" id="UP000198741">
    <property type="component" value="Chromosome I"/>
</dbReference>
<dbReference type="SUPFAM" id="SSF51905">
    <property type="entry name" value="FAD/NAD(P)-binding domain"/>
    <property type="match status" value="1"/>
</dbReference>
<dbReference type="PANTHER" id="PTHR10961">
    <property type="entry name" value="PEROXISOMAL SARCOSINE OXIDASE"/>
    <property type="match status" value="1"/>
</dbReference>
<dbReference type="GO" id="GO:0008115">
    <property type="term" value="F:sarcosine oxidase activity"/>
    <property type="evidence" value="ECO:0007669"/>
    <property type="project" value="TreeGrafter"/>
</dbReference>
<name>A0A1H0HDT8_9ACTN</name>
<evidence type="ECO:0000256" key="2">
    <source>
        <dbReference type="ARBA" id="ARBA00022630"/>
    </source>
</evidence>
<evidence type="ECO:0000313" key="7">
    <source>
        <dbReference type="Proteomes" id="UP000198741"/>
    </source>
</evidence>
<dbReference type="NCBIfam" id="NF008425">
    <property type="entry name" value="PRK11259.1"/>
    <property type="match status" value="1"/>
</dbReference>
<dbReference type="PANTHER" id="PTHR10961:SF7">
    <property type="entry name" value="FAD DEPENDENT OXIDOREDUCTASE DOMAIN-CONTAINING PROTEIN"/>
    <property type="match status" value="1"/>
</dbReference>
<dbReference type="InterPro" id="IPR045170">
    <property type="entry name" value="MTOX"/>
</dbReference>
<dbReference type="STRING" id="1090615.SAMN04515671_0033"/>
<dbReference type="InterPro" id="IPR036188">
    <property type="entry name" value="FAD/NAD-bd_sf"/>
</dbReference>
<comment type="cofactor">
    <cofactor evidence="1">
        <name>FAD</name>
        <dbReference type="ChEBI" id="CHEBI:57692"/>
    </cofactor>
</comment>
<dbReference type="InterPro" id="IPR006076">
    <property type="entry name" value="FAD-dep_OxRdtase"/>
</dbReference>
<evidence type="ECO:0000256" key="1">
    <source>
        <dbReference type="ARBA" id="ARBA00001974"/>
    </source>
</evidence>
<dbReference type="Pfam" id="PF01266">
    <property type="entry name" value="DAO"/>
    <property type="match status" value="1"/>
</dbReference>
<keyword evidence="7" id="KW-1185">Reference proteome</keyword>
<organism evidence="6 7">
    <name type="scientific">Nakamurella panacisegetis</name>
    <dbReference type="NCBI Taxonomy" id="1090615"/>
    <lineage>
        <taxon>Bacteria</taxon>
        <taxon>Bacillati</taxon>
        <taxon>Actinomycetota</taxon>
        <taxon>Actinomycetes</taxon>
        <taxon>Nakamurellales</taxon>
        <taxon>Nakamurellaceae</taxon>
        <taxon>Nakamurella</taxon>
    </lineage>
</organism>
<gene>
    <name evidence="6" type="ORF">SAMN04515671_0033</name>
</gene>
<dbReference type="GO" id="GO:0050660">
    <property type="term" value="F:flavin adenine dinucleotide binding"/>
    <property type="evidence" value="ECO:0007669"/>
    <property type="project" value="InterPro"/>
</dbReference>
<dbReference type="EMBL" id="LT629710">
    <property type="protein sequence ID" value="SDO17335.1"/>
    <property type="molecule type" value="Genomic_DNA"/>
</dbReference>
<feature type="domain" description="FAD dependent oxidoreductase" evidence="5">
    <location>
        <begin position="8"/>
        <end position="360"/>
    </location>
</feature>
<dbReference type="SUPFAM" id="SSF54373">
    <property type="entry name" value="FAD-linked reductases, C-terminal domain"/>
    <property type="match status" value="1"/>
</dbReference>
<evidence type="ECO:0000259" key="5">
    <source>
        <dbReference type="Pfam" id="PF01266"/>
    </source>
</evidence>
<dbReference type="RefSeq" id="WP_090474011.1">
    <property type="nucleotide sequence ID" value="NZ_LT629710.1"/>
</dbReference>
<keyword evidence="3" id="KW-0274">FAD</keyword>
<evidence type="ECO:0000256" key="3">
    <source>
        <dbReference type="ARBA" id="ARBA00022827"/>
    </source>
</evidence>
<reference evidence="6 7" key="1">
    <citation type="submission" date="2016-10" db="EMBL/GenBank/DDBJ databases">
        <authorList>
            <person name="de Groot N.N."/>
        </authorList>
    </citation>
    <scope>NUCLEOTIDE SEQUENCE [LARGE SCALE GENOMIC DNA]</scope>
    <source>
        <strain evidence="7">P4-7,KCTC 19426,CECT 7604</strain>
    </source>
</reference>
<evidence type="ECO:0000256" key="4">
    <source>
        <dbReference type="ARBA" id="ARBA00023002"/>
    </source>
</evidence>
<protein>
    <submittedName>
        <fullName evidence="6">Sarcosine oxidase</fullName>
    </submittedName>
</protein>
<dbReference type="Gene3D" id="3.30.9.10">
    <property type="entry name" value="D-Amino Acid Oxidase, subunit A, domain 2"/>
    <property type="match status" value="1"/>
</dbReference>
<accession>A0A1H0HDT8</accession>